<evidence type="ECO:0000256" key="1">
    <source>
        <dbReference type="SAM" id="SignalP"/>
    </source>
</evidence>
<keyword evidence="1" id="KW-0732">Signal</keyword>
<dbReference type="STRING" id="1428628.WN71_002370"/>
<dbReference type="InterPro" id="IPR006311">
    <property type="entry name" value="TAT_signal"/>
</dbReference>
<dbReference type="EMBL" id="LAVA02000004">
    <property type="protein sequence ID" value="OIJ69372.1"/>
    <property type="molecule type" value="Genomic_DNA"/>
</dbReference>
<reference evidence="2" key="1">
    <citation type="submission" date="2016-10" db="EMBL/GenBank/DDBJ databases">
        <title>Genome sequence of Streptomyces mangrovisoli MUSC 149.</title>
        <authorList>
            <person name="Lee L.-H."/>
            <person name="Ser H.-L."/>
        </authorList>
    </citation>
    <scope>NUCLEOTIDE SEQUENCE [LARGE SCALE GENOMIC DNA]</scope>
    <source>
        <strain evidence="2">MUSC 149</strain>
    </source>
</reference>
<dbReference type="RefSeq" id="WP_046586907.1">
    <property type="nucleotide sequence ID" value="NZ_LAVA02000004.1"/>
</dbReference>
<name>A0A1J4P6I7_9ACTN</name>
<evidence type="ECO:0000313" key="3">
    <source>
        <dbReference type="Proteomes" id="UP000034196"/>
    </source>
</evidence>
<evidence type="ECO:0000313" key="2">
    <source>
        <dbReference type="EMBL" id="OIJ69372.1"/>
    </source>
</evidence>
<organism evidence="2 3">
    <name type="scientific">Streptomyces mangrovisoli</name>
    <dbReference type="NCBI Taxonomy" id="1428628"/>
    <lineage>
        <taxon>Bacteria</taxon>
        <taxon>Bacillati</taxon>
        <taxon>Actinomycetota</taxon>
        <taxon>Actinomycetes</taxon>
        <taxon>Kitasatosporales</taxon>
        <taxon>Streptomycetaceae</taxon>
        <taxon>Streptomyces</taxon>
    </lineage>
</organism>
<feature type="chain" id="PRO_5038455243" description="Secreted protein" evidence="1">
    <location>
        <begin position="26"/>
        <end position="174"/>
    </location>
</feature>
<dbReference type="Proteomes" id="UP000034196">
    <property type="component" value="Unassembled WGS sequence"/>
</dbReference>
<keyword evidence="3" id="KW-1185">Reference proteome</keyword>
<protein>
    <recommendedName>
        <fullName evidence="4">Secreted protein</fullName>
    </recommendedName>
</protein>
<proteinExistence type="predicted"/>
<dbReference type="AlphaFoldDB" id="A0A1J4P6I7"/>
<dbReference type="PROSITE" id="PS51318">
    <property type="entry name" value="TAT"/>
    <property type="match status" value="1"/>
</dbReference>
<comment type="caution">
    <text evidence="2">The sequence shown here is derived from an EMBL/GenBank/DDBJ whole genome shotgun (WGS) entry which is preliminary data.</text>
</comment>
<dbReference type="OrthoDB" id="4330268at2"/>
<evidence type="ECO:0008006" key="4">
    <source>
        <dbReference type="Google" id="ProtNLM"/>
    </source>
</evidence>
<feature type="signal peptide" evidence="1">
    <location>
        <begin position="1"/>
        <end position="25"/>
    </location>
</feature>
<accession>A0A1J4P6I7</accession>
<gene>
    <name evidence="2" type="ORF">WN71_002370</name>
</gene>
<sequence length="174" mass="17065">MKPTVRRTIAAVVTGVAAAAAAVGAAAAPAAAVGSVPIPVPLDGAEKSLGVELPEVGGELPLPLPGAPEGPRYTEGRLLPDRALPQLPLTGGLPGLDARAPLPHVLGPGFDHAGVSAPAADLSALTPGLAVDAPLTQPNPDHFGLPDLRLPQAGVLAPVLRTVPGADLVAGPGR</sequence>